<keyword evidence="3 6" id="KW-0812">Transmembrane</keyword>
<evidence type="ECO:0000256" key="4">
    <source>
        <dbReference type="ARBA" id="ARBA00022989"/>
    </source>
</evidence>
<evidence type="ECO:0000256" key="5">
    <source>
        <dbReference type="ARBA" id="ARBA00023136"/>
    </source>
</evidence>
<keyword evidence="2" id="KW-1003">Cell membrane</keyword>
<evidence type="ECO:0000256" key="2">
    <source>
        <dbReference type="ARBA" id="ARBA00022475"/>
    </source>
</evidence>
<dbReference type="Pfam" id="PF09678">
    <property type="entry name" value="Caa3_CtaG"/>
    <property type="match status" value="1"/>
</dbReference>
<name>A0A495JQG2_9ACTN</name>
<dbReference type="Proteomes" id="UP000277671">
    <property type="component" value="Unassembled WGS sequence"/>
</dbReference>
<feature type="transmembrane region" description="Helical" evidence="6">
    <location>
        <begin position="16"/>
        <end position="37"/>
    </location>
</feature>
<keyword evidence="5 6" id="KW-0472">Membrane</keyword>
<feature type="transmembrane region" description="Helical" evidence="6">
    <location>
        <begin position="157"/>
        <end position="177"/>
    </location>
</feature>
<feature type="transmembrane region" description="Helical" evidence="6">
    <location>
        <begin position="125"/>
        <end position="145"/>
    </location>
</feature>
<feature type="transmembrane region" description="Helical" evidence="6">
    <location>
        <begin position="234"/>
        <end position="254"/>
    </location>
</feature>
<evidence type="ECO:0000256" key="1">
    <source>
        <dbReference type="ARBA" id="ARBA00004651"/>
    </source>
</evidence>
<evidence type="ECO:0000313" key="7">
    <source>
        <dbReference type="EMBL" id="RKR90289.1"/>
    </source>
</evidence>
<feature type="transmembrane region" description="Helical" evidence="6">
    <location>
        <begin position="49"/>
        <end position="71"/>
    </location>
</feature>
<gene>
    <name evidence="7" type="ORF">BDK92_4659</name>
</gene>
<reference evidence="7 8" key="1">
    <citation type="submission" date="2018-10" db="EMBL/GenBank/DDBJ databases">
        <title>Sequencing the genomes of 1000 actinobacteria strains.</title>
        <authorList>
            <person name="Klenk H.-P."/>
        </authorList>
    </citation>
    <scope>NUCLEOTIDE SEQUENCE [LARGE SCALE GENOMIC DNA]</scope>
    <source>
        <strain evidence="7 8">DSM 45175</strain>
    </source>
</reference>
<dbReference type="AlphaFoldDB" id="A0A495JQG2"/>
<feature type="transmembrane region" description="Helical" evidence="6">
    <location>
        <begin position="83"/>
        <end position="104"/>
    </location>
</feature>
<dbReference type="InterPro" id="IPR019108">
    <property type="entry name" value="Caa3_assmbl_CtaG-rel"/>
</dbReference>
<dbReference type="OrthoDB" id="5024156at2"/>
<dbReference type="EMBL" id="RBKT01000001">
    <property type="protein sequence ID" value="RKR90289.1"/>
    <property type="molecule type" value="Genomic_DNA"/>
</dbReference>
<evidence type="ECO:0000313" key="8">
    <source>
        <dbReference type="Proteomes" id="UP000277671"/>
    </source>
</evidence>
<proteinExistence type="predicted"/>
<evidence type="ECO:0000256" key="6">
    <source>
        <dbReference type="SAM" id="Phobius"/>
    </source>
</evidence>
<dbReference type="RefSeq" id="WP_121158586.1">
    <property type="nucleotide sequence ID" value="NZ_RBKT01000001.1"/>
</dbReference>
<keyword evidence="4 6" id="KW-1133">Transmembrane helix</keyword>
<sequence length="274" mass="29292">MTDGLAHSTLSDGGRGWLPIFAVVVLTGCYLAAAGRARRTTAGWRPLRAASFVVGAGLLAVAFSPVVASAAHHDVRAHMVQHLLVGMYAPLALTLAAPMTLALRTLPGWGRRGVTSLLRSRVSHLLSRPVTVLLLNVGGLYVVYLTPLYVHARTNEALHIAVHVHLFLAGYLFAWFAAGPDPAPRRPSLSVRLSVLVLAAAAHAVLAKLLYARASHWPPGAALDPGNVRDAAQLMYYGGDLAELLLAVAVFTAWGRRRTRRARPSHPVAETSVR</sequence>
<organism evidence="7 8">
    <name type="scientific">Micromonospora pisi</name>
    <dbReference type="NCBI Taxonomy" id="589240"/>
    <lineage>
        <taxon>Bacteria</taxon>
        <taxon>Bacillati</taxon>
        <taxon>Actinomycetota</taxon>
        <taxon>Actinomycetes</taxon>
        <taxon>Micromonosporales</taxon>
        <taxon>Micromonosporaceae</taxon>
        <taxon>Micromonospora</taxon>
    </lineage>
</organism>
<protein>
    <submittedName>
        <fullName evidence="7">Putative membrane protein</fullName>
    </submittedName>
</protein>
<comment type="caution">
    <text evidence="7">The sequence shown here is derived from an EMBL/GenBank/DDBJ whole genome shotgun (WGS) entry which is preliminary data.</text>
</comment>
<feature type="transmembrane region" description="Helical" evidence="6">
    <location>
        <begin position="189"/>
        <end position="214"/>
    </location>
</feature>
<dbReference type="GO" id="GO:0005886">
    <property type="term" value="C:plasma membrane"/>
    <property type="evidence" value="ECO:0007669"/>
    <property type="project" value="UniProtKB-SubCell"/>
</dbReference>
<comment type="subcellular location">
    <subcellularLocation>
        <location evidence="1">Cell membrane</location>
        <topology evidence="1">Multi-pass membrane protein</topology>
    </subcellularLocation>
</comment>
<evidence type="ECO:0000256" key="3">
    <source>
        <dbReference type="ARBA" id="ARBA00022692"/>
    </source>
</evidence>
<keyword evidence="8" id="KW-1185">Reference proteome</keyword>
<accession>A0A495JQG2</accession>